<gene>
    <name evidence="2" type="ORF">J2Y00_002332</name>
</gene>
<dbReference type="InterPro" id="IPR001387">
    <property type="entry name" value="Cro/C1-type_HTH"/>
</dbReference>
<dbReference type="InterPro" id="IPR010982">
    <property type="entry name" value="Lambda_DNA-bd_dom_sf"/>
</dbReference>
<dbReference type="EMBL" id="JAVDQK010000005">
    <property type="protein sequence ID" value="MDR6218735.1"/>
    <property type="molecule type" value="Genomic_DNA"/>
</dbReference>
<dbReference type="AlphaFoldDB" id="A0AAE4BM59"/>
<dbReference type="Pfam" id="PF13560">
    <property type="entry name" value="HTH_31"/>
    <property type="match status" value="1"/>
</dbReference>
<feature type="domain" description="HTH cro/C1-type" evidence="1">
    <location>
        <begin position="18"/>
        <end position="73"/>
    </location>
</feature>
<comment type="caution">
    <text evidence="2">The sequence shown here is derived from an EMBL/GenBank/DDBJ whole genome shotgun (WGS) entry which is preliminary data.</text>
</comment>
<accession>A0AAE4BM59</accession>
<evidence type="ECO:0000313" key="2">
    <source>
        <dbReference type="EMBL" id="MDR6218735.1"/>
    </source>
</evidence>
<dbReference type="SMART" id="SM00530">
    <property type="entry name" value="HTH_XRE"/>
    <property type="match status" value="1"/>
</dbReference>
<dbReference type="RefSeq" id="WP_309853279.1">
    <property type="nucleotide sequence ID" value="NZ_JAVDQJ010000004.1"/>
</dbReference>
<sequence length="164" mass="17420">MAGAPVTSPDAQALGRQLRGFLRATGKTQRELADELNVGATYVSQLVNGKVNWVRSGYFSAIVRALNVPPDTARALDPRPWAVFADQRPPLTPVPDALAAAAAQYGDAFPDLRRAAWQAYLAALHWQSGPPQTPDAWFTVFYQLRTLGVAPTPGPAGPQAGSGA</sequence>
<dbReference type="GO" id="GO:0003677">
    <property type="term" value="F:DNA binding"/>
    <property type="evidence" value="ECO:0007669"/>
    <property type="project" value="InterPro"/>
</dbReference>
<reference evidence="2" key="1">
    <citation type="submission" date="2023-07" db="EMBL/GenBank/DDBJ databases">
        <title>Sorghum-associated microbial communities from plants grown in Nebraska, USA.</title>
        <authorList>
            <person name="Schachtman D."/>
        </authorList>
    </citation>
    <scope>NUCLEOTIDE SEQUENCE</scope>
    <source>
        <strain evidence="2">BE330</strain>
    </source>
</reference>
<dbReference type="SUPFAM" id="SSF47413">
    <property type="entry name" value="lambda repressor-like DNA-binding domains"/>
    <property type="match status" value="1"/>
</dbReference>
<dbReference type="Proteomes" id="UP001185331">
    <property type="component" value="Unassembled WGS sequence"/>
</dbReference>
<organism evidence="2 3">
    <name type="scientific">Deinococcus soli</name>
    <name type="common">ex Cha et al. 2016</name>
    <dbReference type="NCBI Taxonomy" id="1309411"/>
    <lineage>
        <taxon>Bacteria</taxon>
        <taxon>Thermotogati</taxon>
        <taxon>Deinococcota</taxon>
        <taxon>Deinococci</taxon>
        <taxon>Deinococcales</taxon>
        <taxon>Deinococcaceae</taxon>
        <taxon>Deinococcus</taxon>
    </lineage>
</organism>
<dbReference type="CDD" id="cd00093">
    <property type="entry name" value="HTH_XRE"/>
    <property type="match status" value="1"/>
</dbReference>
<evidence type="ECO:0000313" key="3">
    <source>
        <dbReference type="Proteomes" id="UP001185331"/>
    </source>
</evidence>
<name>A0AAE4BM59_9DEIO</name>
<dbReference type="PROSITE" id="PS50943">
    <property type="entry name" value="HTH_CROC1"/>
    <property type="match status" value="1"/>
</dbReference>
<protein>
    <submittedName>
        <fullName evidence="2">Transcriptional regulator with XRE-family HTH domain</fullName>
    </submittedName>
</protein>
<proteinExistence type="predicted"/>
<evidence type="ECO:0000259" key="1">
    <source>
        <dbReference type="PROSITE" id="PS50943"/>
    </source>
</evidence>
<dbReference type="Gene3D" id="1.10.260.40">
    <property type="entry name" value="lambda repressor-like DNA-binding domains"/>
    <property type="match status" value="1"/>
</dbReference>